<feature type="DNA-binding region" description="H-T-H motif" evidence="2">
    <location>
        <begin position="34"/>
        <end position="53"/>
    </location>
</feature>
<evidence type="ECO:0000259" key="3">
    <source>
        <dbReference type="PROSITE" id="PS50977"/>
    </source>
</evidence>
<keyword evidence="1 2" id="KW-0238">DNA-binding</keyword>
<dbReference type="InterPro" id="IPR001647">
    <property type="entry name" value="HTH_TetR"/>
</dbReference>
<protein>
    <submittedName>
        <fullName evidence="4">TetR family transcriptional regulator</fullName>
    </submittedName>
</protein>
<dbReference type="Gene3D" id="1.10.357.10">
    <property type="entry name" value="Tetracycline Repressor, domain 2"/>
    <property type="match status" value="1"/>
</dbReference>
<sequence>MGSKAEYRSAIRSRKLIKTAFMELAAEKEISKITVKDIADRADINRGTFYAHYRDVYDVLEQIEDEAIENLSHFLDNLNNSVENIGDMMHPIDCYLNKDIKLSQRLLNSRESEMFFKKLHKVFKEKLLSNEGYTKIFEGDPLSQEICTTFITYGCAGVLQNCMQHREFYSPETVNQALNQFIEGGILAFGQNKKTMD</sequence>
<evidence type="ECO:0000256" key="1">
    <source>
        <dbReference type="ARBA" id="ARBA00023125"/>
    </source>
</evidence>
<evidence type="ECO:0000313" key="5">
    <source>
        <dbReference type="Proteomes" id="UP000586254"/>
    </source>
</evidence>
<dbReference type="RefSeq" id="WP_090412942.1">
    <property type="nucleotide sequence ID" value="NZ_CABJAI010000020.1"/>
</dbReference>
<evidence type="ECO:0000313" key="4">
    <source>
        <dbReference type="EMBL" id="NZA38865.1"/>
    </source>
</evidence>
<dbReference type="Pfam" id="PF00440">
    <property type="entry name" value="TetR_N"/>
    <property type="match status" value="1"/>
</dbReference>
<dbReference type="PROSITE" id="PS50977">
    <property type="entry name" value="HTH_TETR_2"/>
    <property type="match status" value="1"/>
</dbReference>
<dbReference type="InterPro" id="IPR009057">
    <property type="entry name" value="Homeodomain-like_sf"/>
</dbReference>
<evidence type="ECO:0000256" key="2">
    <source>
        <dbReference type="PROSITE-ProRule" id="PRU00335"/>
    </source>
</evidence>
<name>A0A1I5JU02_9FIRM</name>
<dbReference type="EMBL" id="JACCKS010000013">
    <property type="protein sequence ID" value="NZA38865.1"/>
    <property type="molecule type" value="Genomic_DNA"/>
</dbReference>
<dbReference type="InterPro" id="IPR050624">
    <property type="entry name" value="HTH-type_Tx_Regulator"/>
</dbReference>
<dbReference type="Proteomes" id="UP000586254">
    <property type="component" value="Unassembled WGS sequence"/>
</dbReference>
<gene>
    <name evidence="4" type="ORF">H0N91_12195</name>
</gene>
<dbReference type="InterPro" id="IPR039532">
    <property type="entry name" value="TetR_C_Firmicutes"/>
</dbReference>
<dbReference type="GO" id="GO:0003677">
    <property type="term" value="F:DNA binding"/>
    <property type="evidence" value="ECO:0007669"/>
    <property type="project" value="UniProtKB-UniRule"/>
</dbReference>
<dbReference type="AlphaFoldDB" id="A0A1I5JU02"/>
<dbReference type="Pfam" id="PF14278">
    <property type="entry name" value="TetR_C_8"/>
    <property type="match status" value="1"/>
</dbReference>
<feature type="domain" description="HTH tetR-type" evidence="3">
    <location>
        <begin position="11"/>
        <end position="71"/>
    </location>
</feature>
<organism evidence="4 5">
    <name type="scientific">Eubacterium callanderi</name>
    <dbReference type="NCBI Taxonomy" id="53442"/>
    <lineage>
        <taxon>Bacteria</taxon>
        <taxon>Bacillati</taxon>
        <taxon>Bacillota</taxon>
        <taxon>Clostridia</taxon>
        <taxon>Eubacteriales</taxon>
        <taxon>Eubacteriaceae</taxon>
        <taxon>Eubacterium</taxon>
    </lineage>
</organism>
<accession>A0A1I5JU02</accession>
<proteinExistence type="predicted"/>
<dbReference type="PANTHER" id="PTHR43479:SF7">
    <property type="entry name" value="TETR-FAMILY TRANSCRIPTIONAL REGULATOR"/>
    <property type="match status" value="1"/>
</dbReference>
<dbReference type="SUPFAM" id="SSF46689">
    <property type="entry name" value="Homeodomain-like"/>
    <property type="match status" value="1"/>
</dbReference>
<comment type="caution">
    <text evidence="4">The sequence shown here is derived from an EMBL/GenBank/DDBJ whole genome shotgun (WGS) entry which is preliminary data.</text>
</comment>
<dbReference type="PANTHER" id="PTHR43479">
    <property type="entry name" value="ACREF/ENVCD OPERON REPRESSOR-RELATED"/>
    <property type="match status" value="1"/>
</dbReference>
<reference evidence="4 5" key="1">
    <citation type="submission" date="2020-07" db="EMBL/GenBank/DDBJ databases">
        <title>Organ Donor 1.</title>
        <authorList>
            <person name="Marsh A.J."/>
            <person name="Azcarate-Peril M.A."/>
        </authorList>
    </citation>
    <scope>NUCLEOTIDE SEQUENCE [LARGE SCALE GENOMIC DNA]</scope>
    <source>
        <strain evidence="4 5">AMC0717</strain>
    </source>
</reference>